<reference evidence="1" key="1">
    <citation type="journal article" date="2015" name="Proc. Natl. Acad. Sci. U.S.A.">
        <title>Networks of energetic and metabolic interactions define dynamics in microbial communities.</title>
        <authorList>
            <person name="Embree M."/>
            <person name="Liu J.K."/>
            <person name="Al-Bassam M.M."/>
            <person name="Zengler K."/>
        </authorList>
    </citation>
    <scope>NUCLEOTIDE SEQUENCE</scope>
</reference>
<evidence type="ECO:0000313" key="1">
    <source>
        <dbReference type="EMBL" id="KUG14274.1"/>
    </source>
</evidence>
<dbReference type="AlphaFoldDB" id="A0A0W8F114"/>
<dbReference type="InterPro" id="IPR038570">
    <property type="entry name" value="HicA_sf"/>
</dbReference>
<dbReference type="Gene3D" id="3.30.920.30">
    <property type="entry name" value="Hypothetical protein"/>
    <property type="match status" value="1"/>
</dbReference>
<evidence type="ECO:0008006" key="2">
    <source>
        <dbReference type="Google" id="ProtNLM"/>
    </source>
</evidence>
<sequence>MIRGALVLTVPNPHPREISTDLVHRIIRQAGITREEWLESD</sequence>
<protein>
    <recommendedName>
        <fullName evidence="2">Type II toxin-antitoxin system HicA family toxin</fullName>
    </recommendedName>
</protein>
<organism evidence="1">
    <name type="scientific">hydrocarbon metagenome</name>
    <dbReference type="NCBI Taxonomy" id="938273"/>
    <lineage>
        <taxon>unclassified sequences</taxon>
        <taxon>metagenomes</taxon>
        <taxon>ecological metagenomes</taxon>
    </lineage>
</organism>
<accession>A0A0W8F114</accession>
<name>A0A0W8F114_9ZZZZ</name>
<comment type="caution">
    <text evidence="1">The sequence shown here is derived from an EMBL/GenBank/DDBJ whole genome shotgun (WGS) entry which is preliminary data.</text>
</comment>
<proteinExistence type="predicted"/>
<dbReference type="EMBL" id="LNQE01001679">
    <property type="protein sequence ID" value="KUG14274.1"/>
    <property type="molecule type" value="Genomic_DNA"/>
</dbReference>
<dbReference type="SUPFAM" id="SSF54786">
    <property type="entry name" value="YcfA/nrd intein domain"/>
    <property type="match status" value="1"/>
</dbReference>
<gene>
    <name evidence="1" type="ORF">ASZ90_016088</name>
</gene>